<feature type="compositionally biased region" description="Basic and acidic residues" evidence="1">
    <location>
        <begin position="301"/>
        <end position="313"/>
    </location>
</feature>
<feature type="compositionally biased region" description="Polar residues" evidence="1">
    <location>
        <begin position="315"/>
        <end position="329"/>
    </location>
</feature>
<accession>A0ABQ9WKL9</accession>
<evidence type="ECO:0000256" key="1">
    <source>
        <dbReference type="SAM" id="MobiDB-lite"/>
    </source>
</evidence>
<evidence type="ECO:0000313" key="2">
    <source>
        <dbReference type="EMBL" id="KAK2940007.1"/>
    </source>
</evidence>
<organism evidence="2 3">
    <name type="scientific">Blattamonas nauphoetae</name>
    <dbReference type="NCBI Taxonomy" id="2049346"/>
    <lineage>
        <taxon>Eukaryota</taxon>
        <taxon>Metamonada</taxon>
        <taxon>Preaxostyla</taxon>
        <taxon>Oxymonadida</taxon>
        <taxon>Blattamonas</taxon>
    </lineage>
</organism>
<keyword evidence="3" id="KW-1185">Reference proteome</keyword>
<feature type="region of interest" description="Disordered" evidence="1">
    <location>
        <begin position="77"/>
        <end position="125"/>
    </location>
</feature>
<reference evidence="2 3" key="1">
    <citation type="journal article" date="2022" name="bioRxiv">
        <title>Genomics of Preaxostyla Flagellates Illuminates Evolutionary Transitions and the Path Towards Mitochondrial Loss.</title>
        <authorList>
            <person name="Novak L.V.F."/>
            <person name="Treitli S.C."/>
            <person name="Pyrih J."/>
            <person name="Halakuc P."/>
            <person name="Pipaliya S.V."/>
            <person name="Vacek V."/>
            <person name="Brzon O."/>
            <person name="Soukal P."/>
            <person name="Eme L."/>
            <person name="Dacks J.B."/>
            <person name="Karnkowska A."/>
            <person name="Elias M."/>
            <person name="Hampl V."/>
        </authorList>
    </citation>
    <scope>NUCLEOTIDE SEQUENCE [LARGE SCALE GENOMIC DNA]</scope>
    <source>
        <strain evidence="2">NAU3</strain>
        <tissue evidence="2">Gut</tissue>
    </source>
</reference>
<name>A0ABQ9WKL9_9EUKA</name>
<protein>
    <submittedName>
        <fullName evidence="2">Uncharacterized protein</fullName>
    </submittedName>
</protein>
<sequence length="961" mass="106340">MDNKHCLREISVGIGITSSFAGTIEIFSRQSHSIVATLSFSLAATRPAPFWKANRPFRRRFGKIGRCRLPIHGRSRTLLHHHPPHSPLPHLPHPPTASPSPPPPLLPSASPSPPTPSHSPLPLPHHPHPPTPLCLSLTTHTLPLPCLSLTTHTLHSPLPHHPPLPPLPLPFPHHPPPTPLCLSPPLPPTPSASPSPPTLPLCLSLTTHTSLCLLTTHSLPLPLPLPHHPPSTPSASPSPPTPSLSPLPLPHHALSCIYWWLLSSSSSPFSPLFLRHRGFHFKLDRNGKEEECGRRGKGWGRKKEEDEKGRESEETQTQSTSRLATSSPQSPRFWLDTHHIVAFAHSLCRYCLVSARAAGVNEIPVDLAVEAAPVDERVIEMKETGLLMSIFEGSDGREQVYRVGTVAGGEEAVDSARAKPGVAIRTDSAFLCDEQAVIFRSLVATVKFKPVLNDSLEAKSVRYLNSVLGRTTDESSTNFVQSIGVLLSTLSRVITTTAMEMLRYLFNHCSLKLRLTFVKADLIPQIINSLHPLSVSFVEAVNIHTCLLTVINQTVWLATQGRLAELKIEDGNEQQAVHETLLHQVLVPSEENRRNKRTIKLVSAFFWKRNTVFSVVPFARRILDLFRSSADPSDTDSEGSEDTVAEFILRFFSLVFEFFPHLSSPPPTPTAFEGWTRFLFAEINRPCPNEQGNVQTDQQNSDTANLVACHVVSAVTTVLADTPHIVAFAHSMHRCCLVTPRTAGDTEVPVDSASVESNNILNPQSLSFAETVYIHIHLMSSIATSVRLATPIVLANLGIEGENEQQAVHETVLQQVLVTSEKYICHSCVNRYSIVEGEQSEYFLELLTQLLEICPYSQPTMESVLHMPVILTIPSCLTFFENENSINNFVVLMIISQHEWNKTRGTQRQMCKTLHRVLRMEGIEDVIDTKLRNDKAVYGGGIVANSISWNNLLGMNLQKQE</sequence>
<gene>
    <name evidence="2" type="ORF">BLNAU_25085</name>
</gene>
<feature type="compositionally biased region" description="Pro residues" evidence="1">
    <location>
        <begin position="85"/>
        <end position="125"/>
    </location>
</feature>
<dbReference type="Proteomes" id="UP001281761">
    <property type="component" value="Unassembled WGS sequence"/>
</dbReference>
<dbReference type="PRINTS" id="PR01217">
    <property type="entry name" value="PRICHEXTENSN"/>
</dbReference>
<comment type="caution">
    <text evidence="2">The sequence shown here is derived from an EMBL/GenBank/DDBJ whole genome shotgun (WGS) entry which is preliminary data.</text>
</comment>
<proteinExistence type="predicted"/>
<feature type="region of interest" description="Disordered" evidence="1">
    <location>
        <begin position="224"/>
        <end position="245"/>
    </location>
</feature>
<dbReference type="EMBL" id="JARBJD010000773">
    <property type="protein sequence ID" value="KAK2940007.1"/>
    <property type="molecule type" value="Genomic_DNA"/>
</dbReference>
<evidence type="ECO:0000313" key="3">
    <source>
        <dbReference type="Proteomes" id="UP001281761"/>
    </source>
</evidence>
<feature type="region of interest" description="Disordered" evidence="1">
    <location>
        <begin position="289"/>
        <end position="329"/>
    </location>
</feature>